<evidence type="ECO:0000313" key="1">
    <source>
        <dbReference type="EMBL" id="PCK18764.1"/>
    </source>
</evidence>
<dbReference type="EMBL" id="NKHG01000117">
    <property type="protein sequence ID" value="PCK18764.1"/>
    <property type="molecule type" value="Genomic_DNA"/>
</dbReference>
<name>A0A2A5IMZ3_BACPU</name>
<proteinExistence type="predicted"/>
<accession>A0A2A5IMZ3</accession>
<protein>
    <submittedName>
        <fullName evidence="1">Uncharacterized protein</fullName>
    </submittedName>
</protein>
<gene>
    <name evidence="1" type="ORF">CEY02_18430</name>
</gene>
<comment type="caution">
    <text evidence="1">The sequence shown here is derived from an EMBL/GenBank/DDBJ whole genome shotgun (WGS) entry which is preliminary data.</text>
</comment>
<reference evidence="1 2" key="1">
    <citation type="submission" date="2017-06" db="EMBL/GenBank/DDBJ databases">
        <title>Draft Genome Sequence of Bacillus sp Strain 36R Isolated from saline sediment at Atanasia, Sonora, Mexico.</title>
        <authorList>
            <person name="Sanchez Diaz R."/>
            <person name="Quiroz Macias M.E."/>
            <person name="Ibarra Gamez J.C."/>
            <person name="Enciso Ibarra J."/>
            <person name="Gomez Gil B."/>
            <person name="Galaviz Silva L."/>
        </authorList>
    </citation>
    <scope>NUCLEOTIDE SEQUENCE [LARGE SCALE GENOMIC DNA]</scope>
    <source>
        <strain evidence="1 2">36R_ATNSAL</strain>
    </source>
</reference>
<dbReference type="Proteomes" id="UP000228754">
    <property type="component" value="Unassembled WGS sequence"/>
</dbReference>
<sequence>MRLQDFMRGEEQPRNLHVQTSHAAHSLHALHLSSISSNFSLALFYMNVKGNDSELLKFEGNDCREKTNT</sequence>
<dbReference type="AlphaFoldDB" id="A0A2A5IMZ3"/>
<organism evidence="1 2">
    <name type="scientific">Bacillus pumilus</name>
    <name type="common">Bacillus mesentericus</name>
    <dbReference type="NCBI Taxonomy" id="1408"/>
    <lineage>
        <taxon>Bacteria</taxon>
        <taxon>Bacillati</taxon>
        <taxon>Bacillota</taxon>
        <taxon>Bacilli</taxon>
        <taxon>Bacillales</taxon>
        <taxon>Bacillaceae</taxon>
        <taxon>Bacillus</taxon>
    </lineage>
</organism>
<evidence type="ECO:0000313" key="2">
    <source>
        <dbReference type="Proteomes" id="UP000228754"/>
    </source>
</evidence>